<dbReference type="EMBL" id="CM017325">
    <property type="protein sequence ID" value="KAE8056090.1"/>
    <property type="molecule type" value="Genomic_DNA"/>
</dbReference>
<feature type="region of interest" description="Disordered" evidence="1">
    <location>
        <begin position="1"/>
        <end position="54"/>
    </location>
</feature>
<name>A0A5N6R520_9ROSI</name>
<dbReference type="Proteomes" id="UP000327013">
    <property type="component" value="Chromosome 5"/>
</dbReference>
<accession>A0A5N6R520</accession>
<gene>
    <name evidence="2" type="ORF">FH972_012888</name>
</gene>
<keyword evidence="3" id="KW-1185">Reference proteome</keyword>
<dbReference type="AlphaFoldDB" id="A0A5N6R520"/>
<evidence type="ECO:0000313" key="2">
    <source>
        <dbReference type="EMBL" id="KAE8056090.1"/>
    </source>
</evidence>
<evidence type="ECO:0000256" key="1">
    <source>
        <dbReference type="SAM" id="MobiDB-lite"/>
    </source>
</evidence>
<proteinExistence type="predicted"/>
<sequence>MNPPPNGYRVMNHHTSSSFRQNRGRKASCDVGSRPCDTSPQEPYITEPIATVHG</sequence>
<organism evidence="2 3">
    <name type="scientific">Carpinus fangiana</name>
    <dbReference type="NCBI Taxonomy" id="176857"/>
    <lineage>
        <taxon>Eukaryota</taxon>
        <taxon>Viridiplantae</taxon>
        <taxon>Streptophyta</taxon>
        <taxon>Embryophyta</taxon>
        <taxon>Tracheophyta</taxon>
        <taxon>Spermatophyta</taxon>
        <taxon>Magnoliopsida</taxon>
        <taxon>eudicotyledons</taxon>
        <taxon>Gunneridae</taxon>
        <taxon>Pentapetalae</taxon>
        <taxon>rosids</taxon>
        <taxon>fabids</taxon>
        <taxon>Fagales</taxon>
        <taxon>Betulaceae</taxon>
        <taxon>Carpinus</taxon>
    </lineage>
</organism>
<evidence type="ECO:0000313" key="3">
    <source>
        <dbReference type="Proteomes" id="UP000327013"/>
    </source>
</evidence>
<reference evidence="2 3" key="1">
    <citation type="submission" date="2019-06" db="EMBL/GenBank/DDBJ databases">
        <title>A chromosomal-level reference genome of Carpinus fangiana (Coryloideae, Betulaceae).</title>
        <authorList>
            <person name="Yang X."/>
            <person name="Wang Z."/>
            <person name="Zhang L."/>
            <person name="Hao G."/>
            <person name="Liu J."/>
            <person name="Yang Y."/>
        </authorList>
    </citation>
    <scope>NUCLEOTIDE SEQUENCE [LARGE SCALE GENOMIC DNA]</scope>
    <source>
        <strain evidence="2">Cfa_2016G</strain>
        <tissue evidence="2">Leaf</tissue>
    </source>
</reference>
<protein>
    <submittedName>
        <fullName evidence="2">Uncharacterized protein</fullName>
    </submittedName>
</protein>